<accession>A0ABD2NUX0</accession>
<comment type="caution">
    <text evidence="1">The sequence shown here is derived from an EMBL/GenBank/DDBJ whole genome shotgun (WGS) entry which is preliminary data.</text>
</comment>
<organism evidence="1 2">
    <name type="scientific">Cryptolaemus montrouzieri</name>
    <dbReference type="NCBI Taxonomy" id="559131"/>
    <lineage>
        <taxon>Eukaryota</taxon>
        <taxon>Metazoa</taxon>
        <taxon>Ecdysozoa</taxon>
        <taxon>Arthropoda</taxon>
        <taxon>Hexapoda</taxon>
        <taxon>Insecta</taxon>
        <taxon>Pterygota</taxon>
        <taxon>Neoptera</taxon>
        <taxon>Endopterygota</taxon>
        <taxon>Coleoptera</taxon>
        <taxon>Polyphaga</taxon>
        <taxon>Cucujiformia</taxon>
        <taxon>Coccinelloidea</taxon>
        <taxon>Coccinellidae</taxon>
        <taxon>Scymninae</taxon>
        <taxon>Scymnini</taxon>
        <taxon>Cryptolaemus</taxon>
    </lineage>
</organism>
<keyword evidence="2" id="KW-1185">Reference proteome</keyword>
<evidence type="ECO:0000313" key="2">
    <source>
        <dbReference type="Proteomes" id="UP001516400"/>
    </source>
</evidence>
<proteinExistence type="predicted"/>
<protein>
    <submittedName>
        <fullName evidence="1">Uncharacterized protein</fullName>
    </submittedName>
</protein>
<evidence type="ECO:0000313" key="1">
    <source>
        <dbReference type="EMBL" id="KAL3282526.1"/>
    </source>
</evidence>
<dbReference type="AlphaFoldDB" id="A0ABD2NUX0"/>
<sequence>MSNPTQTDMNAETSMENRNYQKLLTALNKHIGTPISSTHRALYLISEEVVTKGTSGGTVHTGLVYENSAKKKHKQNLKMVDVMKDHTTAREKNHIFTSSWFSYAIENTQESIADQNYTENVDDTEKNLTIGRNSDLSNIKVETEEMETIDLDHL</sequence>
<reference evidence="1 2" key="1">
    <citation type="journal article" date="2021" name="BMC Biol.">
        <title>Horizontally acquired antibacterial genes associated with adaptive radiation of ladybird beetles.</title>
        <authorList>
            <person name="Li H.S."/>
            <person name="Tang X.F."/>
            <person name="Huang Y.H."/>
            <person name="Xu Z.Y."/>
            <person name="Chen M.L."/>
            <person name="Du X.Y."/>
            <person name="Qiu B.Y."/>
            <person name="Chen P.T."/>
            <person name="Zhang W."/>
            <person name="Slipinski A."/>
            <person name="Escalona H.E."/>
            <person name="Waterhouse R.M."/>
            <person name="Zwick A."/>
            <person name="Pang H."/>
        </authorList>
    </citation>
    <scope>NUCLEOTIDE SEQUENCE [LARGE SCALE GENOMIC DNA]</scope>
    <source>
        <strain evidence="1">SYSU2018</strain>
    </source>
</reference>
<name>A0ABD2NUX0_9CUCU</name>
<dbReference type="Proteomes" id="UP001516400">
    <property type="component" value="Unassembled WGS sequence"/>
</dbReference>
<gene>
    <name evidence="1" type="ORF">HHI36_005707</name>
</gene>
<dbReference type="EMBL" id="JABFTP020000144">
    <property type="protein sequence ID" value="KAL3282526.1"/>
    <property type="molecule type" value="Genomic_DNA"/>
</dbReference>